<evidence type="ECO:0000256" key="3">
    <source>
        <dbReference type="ARBA" id="ARBA00012739"/>
    </source>
</evidence>
<protein>
    <recommendedName>
        <fullName evidence="4 10">Glutamyl-tRNA(Gln) amidotransferase subunit A</fullName>
        <shortName evidence="10">Glu-ADT subunit A</shortName>
        <ecNumber evidence="3 10">6.3.5.7</ecNumber>
    </recommendedName>
</protein>
<dbReference type="Gene3D" id="3.90.1300.10">
    <property type="entry name" value="Amidase signature (AS) domain"/>
    <property type="match status" value="1"/>
</dbReference>
<proteinExistence type="inferred from homology"/>
<feature type="active site" description="Acyl-ester intermediate" evidence="10">
    <location>
        <position position="173"/>
    </location>
</feature>
<evidence type="ECO:0000313" key="12">
    <source>
        <dbReference type="EMBL" id="HHJ53169.1"/>
    </source>
</evidence>
<evidence type="ECO:0000256" key="5">
    <source>
        <dbReference type="ARBA" id="ARBA00022598"/>
    </source>
</evidence>
<keyword evidence="6 10" id="KW-0547">Nucleotide-binding</keyword>
<reference evidence="12" key="1">
    <citation type="journal article" date="2020" name="mSystems">
        <title>Genome- and Community-Level Interaction Insights into Carbon Utilization and Element Cycling Functions of Hydrothermarchaeota in Hydrothermal Sediment.</title>
        <authorList>
            <person name="Zhou Z."/>
            <person name="Liu Y."/>
            <person name="Xu W."/>
            <person name="Pan J."/>
            <person name="Luo Z.H."/>
            <person name="Li M."/>
        </authorList>
    </citation>
    <scope>NUCLEOTIDE SEQUENCE [LARGE SCALE GENOMIC DNA]</scope>
    <source>
        <strain evidence="12">HyVt-527</strain>
    </source>
</reference>
<evidence type="ECO:0000256" key="4">
    <source>
        <dbReference type="ARBA" id="ARBA00014428"/>
    </source>
</evidence>
<comment type="catalytic activity">
    <reaction evidence="9 10">
        <text>L-glutamyl-tRNA(Gln) + L-glutamine + ATP + H2O = L-glutaminyl-tRNA(Gln) + L-glutamate + ADP + phosphate + H(+)</text>
        <dbReference type="Rhea" id="RHEA:17521"/>
        <dbReference type="Rhea" id="RHEA-COMP:9681"/>
        <dbReference type="Rhea" id="RHEA-COMP:9684"/>
        <dbReference type="ChEBI" id="CHEBI:15377"/>
        <dbReference type="ChEBI" id="CHEBI:15378"/>
        <dbReference type="ChEBI" id="CHEBI:29985"/>
        <dbReference type="ChEBI" id="CHEBI:30616"/>
        <dbReference type="ChEBI" id="CHEBI:43474"/>
        <dbReference type="ChEBI" id="CHEBI:58359"/>
        <dbReference type="ChEBI" id="CHEBI:78520"/>
        <dbReference type="ChEBI" id="CHEBI:78521"/>
        <dbReference type="ChEBI" id="CHEBI:456216"/>
        <dbReference type="EC" id="6.3.5.7"/>
    </reaction>
</comment>
<evidence type="ECO:0000256" key="6">
    <source>
        <dbReference type="ARBA" id="ARBA00022741"/>
    </source>
</evidence>
<dbReference type="GO" id="GO:0005524">
    <property type="term" value="F:ATP binding"/>
    <property type="evidence" value="ECO:0007669"/>
    <property type="project" value="UniProtKB-KW"/>
</dbReference>
<dbReference type="SUPFAM" id="SSF75304">
    <property type="entry name" value="Amidase signature (AS) enzymes"/>
    <property type="match status" value="1"/>
</dbReference>
<evidence type="ECO:0000256" key="10">
    <source>
        <dbReference type="HAMAP-Rule" id="MF_00120"/>
    </source>
</evidence>
<sequence length="474" mass="51364">MKNNREQILKVKAGRLSLEQRVRRSLDIIEQFKDYNAFLQVYPDQALEQARHIDRKIAAGETLGSLAGFILAVKDNIHIAGKETTCASNILKGFRSPFSATAVEKLQQADAVIIGKTNLDEFAMGSSNESSAFGVVKNPSDPERVPGGSSGGSAVAVAIRAVDAALGSDTGGSVRQPAAFTGVVGFKPSYGRVSRYGLVAYSSSLDQIGALADSVENAARVIQTISGHDPHDSTSANVDVPDLSSFLERDVRGMKIGLPKEYFAQGLDAGIRQAILNVADRLRENGAVVEEMNLPYTEYAIATYYIIATAEASSNLARYDGVRYGLRNGENEDLREMFEQTRSSGFGEEVKRRIMLGTYVLSAGYYEAYYNKALKVRRLIKEAFDQAFASYDVLLTPTTPTTAFKIGEKIDDPLTMYLGDVYTVSANLAGICSLALPAGKHDNGLPVGLQLMADSFREDALVRVGDFIEKNCIS</sequence>
<dbReference type="PANTHER" id="PTHR11895">
    <property type="entry name" value="TRANSAMIDASE"/>
    <property type="match status" value="1"/>
</dbReference>
<comment type="function">
    <text evidence="10">Allows the formation of correctly charged Gln-tRNA(Gln) through the transamidation of misacylated Glu-tRNA(Gln) in organisms which lack glutaminyl-tRNA synthetase. The reaction takes place in the presence of glutamine and ATP through an activated gamma-phospho-Glu-tRNA(Gln).</text>
</comment>
<dbReference type="InterPro" id="IPR020556">
    <property type="entry name" value="Amidase_CS"/>
</dbReference>
<feature type="active site" description="Charge relay system" evidence="10">
    <location>
        <position position="149"/>
    </location>
</feature>
<evidence type="ECO:0000256" key="2">
    <source>
        <dbReference type="ARBA" id="ARBA00011123"/>
    </source>
</evidence>
<comment type="similarity">
    <text evidence="1 10">Belongs to the amidase family. GatA subfamily.</text>
</comment>
<feature type="active site" description="Charge relay system" evidence="10">
    <location>
        <position position="74"/>
    </location>
</feature>
<comment type="caution">
    <text evidence="12">The sequence shown here is derived from an EMBL/GenBank/DDBJ whole genome shotgun (WGS) entry which is preliminary data.</text>
</comment>
<dbReference type="InterPro" id="IPR023631">
    <property type="entry name" value="Amidase_dom"/>
</dbReference>
<dbReference type="PANTHER" id="PTHR11895:SF151">
    <property type="entry name" value="GLUTAMYL-TRNA(GLN) AMIDOTRANSFERASE SUBUNIT A"/>
    <property type="match status" value="1"/>
</dbReference>
<dbReference type="EC" id="6.3.5.7" evidence="3 10"/>
<evidence type="ECO:0000256" key="7">
    <source>
        <dbReference type="ARBA" id="ARBA00022840"/>
    </source>
</evidence>
<evidence type="ECO:0000256" key="9">
    <source>
        <dbReference type="ARBA" id="ARBA00047407"/>
    </source>
</evidence>
<keyword evidence="8 10" id="KW-0648">Protein biosynthesis</keyword>
<dbReference type="Proteomes" id="UP000886124">
    <property type="component" value="Unassembled WGS sequence"/>
</dbReference>
<dbReference type="HAMAP" id="MF_00120">
    <property type="entry name" value="GatA"/>
    <property type="match status" value="1"/>
</dbReference>
<evidence type="ECO:0000256" key="1">
    <source>
        <dbReference type="ARBA" id="ARBA00008069"/>
    </source>
</evidence>
<dbReference type="GO" id="GO:0006412">
    <property type="term" value="P:translation"/>
    <property type="evidence" value="ECO:0007669"/>
    <property type="project" value="UniProtKB-UniRule"/>
</dbReference>
<dbReference type="Pfam" id="PF01425">
    <property type="entry name" value="Amidase"/>
    <property type="match status" value="1"/>
</dbReference>
<keyword evidence="5 10" id="KW-0436">Ligase</keyword>
<comment type="subunit">
    <text evidence="2 10">Heterotrimer of A, B and C subunits.</text>
</comment>
<dbReference type="InterPro" id="IPR004412">
    <property type="entry name" value="GatA"/>
</dbReference>
<dbReference type="NCBIfam" id="TIGR00132">
    <property type="entry name" value="gatA"/>
    <property type="match status" value="1"/>
</dbReference>
<feature type="domain" description="Amidase" evidence="11">
    <location>
        <begin position="22"/>
        <end position="461"/>
    </location>
</feature>
<dbReference type="AlphaFoldDB" id="A0A7V5UFD9"/>
<dbReference type="GO" id="GO:0030956">
    <property type="term" value="C:glutamyl-tRNA(Gln) amidotransferase complex"/>
    <property type="evidence" value="ECO:0007669"/>
    <property type="project" value="InterPro"/>
</dbReference>
<accession>A0A7V5UFD9</accession>
<name>A0A7V5UFD9_CALAY</name>
<dbReference type="PROSITE" id="PS00571">
    <property type="entry name" value="AMIDASES"/>
    <property type="match status" value="1"/>
</dbReference>
<dbReference type="InterPro" id="IPR000120">
    <property type="entry name" value="Amidase"/>
</dbReference>
<dbReference type="GO" id="GO:0050567">
    <property type="term" value="F:glutaminyl-tRNA synthase (glutamine-hydrolyzing) activity"/>
    <property type="evidence" value="ECO:0007669"/>
    <property type="project" value="UniProtKB-UniRule"/>
</dbReference>
<dbReference type="InterPro" id="IPR036928">
    <property type="entry name" value="AS_sf"/>
</dbReference>
<dbReference type="EMBL" id="DROD01000528">
    <property type="protein sequence ID" value="HHJ53169.1"/>
    <property type="molecule type" value="Genomic_DNA"/>
</dbReference>
<gene>
    <name evidence="10 12" type="primary">gatA</name>
    <name evidence="12" type="ORF">ENJ89_08240</name>
</gene>
<evidence type="ECO:0000259" key="11">
    <source>
        <dbReference type="Pfam" id="PF01425"/>
    </source>
</evidence>
<organism evidence="12">
    <name type="scientific">Caldithrix abyssi</name>
    <dbReference type="NCBI Taxonomy" id="187145"/>
    <lineage>
        <taxon>Bacteria</taxon>
        <taxon>Pseudomonadati</taxon>
        <taxon>Calditrichota</taxon>
        <taxon>Calditrichia</taxon>
        <taxon>Calditrichales</taxon>
        <taxon>Calditrichaceae</taxon>
        <taxon>Caldithrix</taxon>
    </lineage>
</organism>
<keyword evidence="7 10" id="KW-0067">ATP-binding</keyword>
<evidence type="ECO:0000256" key="8">
    <source>
        <dbReference type="ARBA" id="ARBA00022917"/>
    </source>
</evidence>